<gene>
    <name evidence="18" type="primary">MGST1</name>
    <name evidence="20" type="synonym">LOC112684541</name>
    <name evidence="18" type="ORF">g.34603</name>
</gene>
<evidence type="ECO:0000256" key="3">
    <source>
        <dbReference type="ARBA" id="ARBA00004477"/>
    </source>
</evidence>
<keyword evidence="7 17" id="KW-0812">Transmembrane</keyword>
<evidence type="ECO:0000256" key="5">
    <source>
        <dbReference type="ARBA" id="ARBA00012452"/>
    </source>
</evidence>
<keyword evidence="19" id="KW-1185">Reference proteome</keyword>
<evidence type="ECO:0000256" key="8">
    <source>
        <dbReference type="ARBA" id="ARBA00022787"/>
    </source>
</evidence>
<feature type="transmembrane region" description="Helical" evidence="17">
    <location>
        <begin position="134"/>
        <end position="152"/>
    </location>
</feature>
<dbReference type="GO" id="GO:0005741">
    <property type="term" value="C:mitochondrial outer membrane"/>
    <property type="evidence" value="ECO:0007669"/>
    <property type="project" value="UniProtKB-SubCell"/>
</dbReference>
<evidence type="ECO:0000256" key="17">
    <source>
        <dbReference type="SAM" id="Phobius"/>
    </source>
</evidence>
<evidence type="ECO:0000256" key="12">
    <source>
        <dbReference type="ARBA" id="ARBA00023128"/>
    </source>
</evidence>
<dbReference type="GO" id="GO:0004364">
    <property type="term" value="F:glutathione transferase activity"/>
    <property type="evidence" value="ECO:0007669"/>
    <property type="project" value="UniProtKB-EC"/>
</dbReference>
<evidence type="ECO:0000256" key="13">
    <source>
        <dbReference type="ARBA" id="ARBA00023136"/>
    </source>
</evidence>
<comment type="catalytic activity">
    <reaction evidence="16">
        <text>RX + glutathione = an S-substituted glutathione + a halide anion + H(+)</text>
        <dbReference type="Rhea" id="RHEA:16437"/>
        <dbReference type="ChEBI" id="CHEBI:15378"/>
        <dbReference type="ChEBI" id="CHEBI:16042"/>
        <dbReference type="ChEBI" id="CHEBI:17792"/>
        <dbReference type="ChEBI" id="CHEBI:57925"/>
        <dbReference type="ChEBI" id="CHEBI:90779"/>
        <dbReference type="EC" id="2.5.1.18"/>
    </reaction>
    <physiologicalReaction direction="left-to-right" evidence="16">
        <dbReference type="Rhea" id="RHEA:16438"/>
    </physiologicalReaction>
</comment>
<reference evidence="20" key="2">
    <citation type="submission" date="2025-04" db="UniProtKB">
        <authorList>
            <consortium name="RefSeq"/>
        </authorList>
    </citation>
    <scope>IDENTIFICATION</scope>
    <source>
        <tissue evidence="20">Whole body</tissue>
    </source>
</reference>
<keyword evidence="12" id="KW-0496">Mitochondrion</keyword>
<keyword evidence="8" id="KW-1000">Mitochondrion outer membrane</keyword>
<dbReference type="PANTHER" id="PTHR10689:SF6">
    <property type="entry name" value="MICROSOMAL GLUTATHIONE S-TRANSFERASE 1"/>
    <property type="match status" value="1"/>
</dbReference>
<dbReference type="GO" id="GO:0005789">
    <property type="term" value="C:endoplasmic reticulum membrane"/>
    <property type="evidence" value="ECO:0007669"/>
    <property type="project" value="UniProtKB-SubCell"/>
</dbReference>
<evidence type="ECO:0000256" key="16">
    <source>
        <dbReference type="ARBA" id="ARBA00049385"/>
    </source>
</evidence>
<keyword evidence="9" id="KW-0256">Endoplasmic reticulum</keyword>
<protein>
    <recommendedName>
        <fullName evidence="15">Microsomal glutathione S-transferase 1</fullName>
        <ecNumber evidence="5">2.5.1.18</ecNumber>
    </recommendedName>
</protein>
<dbReference type="RefSeq" id="XP_025411898.1">
    <property type="nucleotide sequence ID" value="XM_025556113.1"/>
</dbReference>
<feature type="transmembrane region" description="Helical" evidence="17">
    <location>
        <begin position="110"/>
        <end position="127"/>
    </location>
</feature>
<evidence type="ECO:0000313" key="19">
    <source>
        <dbReference type="Proteomes" id="UP000694846"/>
    </source>
</evidence>
<dbReference type="Pfam" id="PF01124">
    <property type="entry name" value="MAPEG"/>
    <property type="match status" value="1"/>
</dbReference>
<dbReference type="EMBL" id="GGMS01003465">
    <property type="protein sequence ID" value="MBY72668.1"/>
    <property type="molecule type" value="Transcribed_RNA"/>
</dbReference>
<dbReference type="SUPFAM" id="SSF161084">
    <property type="entry name" value="MAPEG domain-like"/>
    <property type="match status" value="1"/>
</dbReference>
<dbReference type="InterPro" id="IPR001129">
    <property type="entry name" value="Membr-assoc_MAPEG"/>
</dbReference>
<evidence type="ECO:0000256" key="14">
    <source>
        <dbReference type="ARBA" id="ARBA00038540"/>
    </source>
</evidence>
<evidence type="ECO:0000313" key="18">
    <source>
        <dbReference type="EMBL" id="MBY72668.1"/>
    </source>
</evidence>
<dbReference type="Gene3D" id="1.20.120.550">
    <property type="entry name" value="Membrane associated eicosanoid/glutathione metabolism-like domain"/>
    <property type="match status" value="1"/>
</dbReference>
<evidence type="ECO:0000256" key="15">
    <source>
        <dbReference type="ARBA" id="ARBA00039397"/>
    </source>
</evidence>
<organism evidence="18">
    <name type="scientific">Sipha flava</name>
    <name type="common">yellow sugarcane aphid</name>
    <dbReference type="NCBI Taxonomy" id="143950"/>
    <lineage>
        <taxon>Eukaryota</taxon>
        <taxon>Metazoa</taxon>
        <taxon>Ecdysozoa</taxon>
        <taxon>Arthropoda</taxon>
        <taxon>Hexapoda</taxon>
        <taxon>Insecta</taxon>
        <taxon>Pterygota</taxon>
        <taxon>Neoptera</taxon>
        <taxon>Paraneoptera</taxon>
        <taxon>Hemiptera</taxon>
        <taxon>Sternorrhyncha</taxon>
        <taxon>Aphidomorpha</taxon>
        <taxon>Aphidoidea</taxon>
        <taxon>Aphididae</taxon>
        <taxon>Sipha</taxon>
    </lineage>
</organism>
<name>A0A2S2Q4K9_9HEMI</name>
<evidence type="ECO:0000313" key="20">
    <source>
        <dbReference type="RefSeq" id="XP_025411898.1"/>
    </source>
</evidence>
<comment type="function">
    <text evidence="1">Conjugation of reduced glutathione to a wide number of exogenous and endogenous hydrophobic electrophiles.</text>
</comment>
<evidence type="ECO:0000256" key="7">
    <source>
        <dbReference type="ARBA" id="ARBA00022692"/>
    </source>
</evidence>
<evidence type="ECO:0000256" key="1">
    <source>
        <dbReference type="ARBA" id="ARBA00003701"/>
    </source>
</evidence>
<feature type="transmembrane region" description="Helical" evidence="17">
    <location>
        <begin position="81"/>
        <end position="98"/>
    </location>
</feature>
<dbReference type="FunFam" id="1.20.120.550:FF:000002">
    <property type="entry name" value="Microsomal glutathione S-transferase 1"/>
    <property type="match status" value="1"/>
</dbReference>
<evidence type="ECO:0000256" key="4">
    <source>
        <dbReference type="ARBA" id="ARBA00010459"/>
    </source>
</evidence>
<evidence type="ECO:0000256" key="2">
    <source>
        <dbReference type="ARBA" id="ARBA00004294"/>
    </source>
</evidence>
<keyword evidence="10 17" id="KW-1133">Transmembrane helix</keyword>
<comment type="subcellular location">
    <subcellularLocation>
        <location evidence="3">Endoplasmic reticulum membrane</location>
        <topology evidence="3">Multi-pass membrane protein</topology>
    </subcellularLocation>
    <subcellularLocation>
        <location evidence="2">Mitochondrion outer membrane</location>
    </subcellularLocation>
</comment>
<evidence type="ECO:0000256" key="9">
    <source>
        <dbReference type="ARBA" id="ARBA00022824"/>
    </source>
</evidence>
<dbReference type="InterPro" id="IPR040162">
    <property type="entry name" value="MGST1-like"/>
</dbReference>
<keyword evidence="11" id="KW-0007">Acetylation</keyword>
<comment type="similarity">
    <text evidence="4">Belongs to the MAPEG family.</text>
</comment>
<accession>A0A2S2Q4K9</accession>
<dbReference type="InterPro" id="IPR023352">
    <property type="entry name" value="MAPEG-like_dom_sf"/>
</dbReference>
<dbReference type="AlphaFoldDB" id="A0A2S2Q4K9"/>
<keyword evidence="13 17" id="KW-0472">Membrane</keyword>
<dbReference type="EC" id="2.5.1.18" evidence="5"/>
<dbReference type="Proteomes" id="UP000694846">
    <property type="component" value="Unplaced"/>
</dbReference>
<evidence type="ECO:0000256" key="11">
    <source>
        <dbReference type="ARBA" id="ARBA00022990"/>
    </source>
</evidence>
<dbReference type="PANTHER" id="PTHR10689">
    <property type="entry name" value="MICROSOMAL GLUTATHIONE S-TRANSFERASE 1"/>
    <property type="match status" value="1"/>
</dbReference>
<reference evidence="18" key="1">
    <citation type="submission" date="2018-04" db="EMBL/GenBank/DDBJ databases">
        <title>Transcriptome assembly of Sipha flava.</title>
        <authorList>
            <person name="Scully E.D."/>
            <person name="Geib S.M."/>
            <person name="Palmer N.A."/>
            <person name="Koch K."/>
            <person name="Bradshaw J."/>
            <person name="Heng-Moss T."/>
            <person name="Sarath G."/>
        </authorList>
    </citation>
    <scope>NUCLEOTIDE SEQUENCE</scope>
</reference>
<dbReference type="OrthoDB" id="193139at2759"/>
<proteinExistence type="inferred from homology"/>
<comment type="subunit">
    <text evidence="14">Homotrimer; The trimer binds only one molecule of glutathione.</text>
</comment>
<sequence>MSDSTTMGLFMMSNPVFECYAFYSSILILKMIMMSFLTVHQRFRKKVFISPEDTAISKGGGEVKYDDPDIERVRRAHLNDLENIPIFLITGFLLVASNPPEMLANNLFRIYTLIRIMHTLSYAVFVLPQPTRAVCFISGVIINIIMIVYVILNMHHF</sequence>
<evidence type="ECO:0000256" key="10">
    <source>
        <dbReference type="ARBA" id="ARBA00022989"/>
    </source>
</evidence>
<keyword evidence="6 18" id="KW-0808">Transferase</keyword>
<evidence type="ECO:0000256" key="6">
    <source>
        <dbReference type="ARBA" id="ARBA00022679"/>
    </source>
</evidence>
<feature type="transmembrane region" description="Helical" evidence="17">
    <location>
        <begin position="20"/>
        <end position="39"/>
    </location>
</feature>